<dbReference type="AlphaFoldDB" id="A0A6J8CMS4"/>
<organism evidence="2 3">
    <name type="scientific">Mytilus coruscus</name>
    <name type="common">Sea mussel</name>
    <dbReference type="NCBI Taxonomy" id="42192"/>
    <lineage>
        <taxon>Eukaryota</taxon>
        <taxon>Metazoa</taxon>
        <taxon>Spiralia</taxon>
        <taxon>Lophotrochozoa</taxon>
        <taxon>Mollusca</taxon>
        <taxon>Bivalvia</taxon>
        <taxon>Autobranchia</taxon>
        <taxon>Pteriomorphia</taxon>
        <taxon>Mytilida</taxon>
        <taxon>Mytiloidea</taxon>
        <taxon>Mytilidae</taxon>
        <taxon>Mytilinae</taxon>
        <taxon>Mytilus</taxon>
    </lineage>
</organism>
<reference evidence="2 3" key="1">
    <citation type="submission" date="2020-06" db="EMBL/GenBank/DDBJ databases">
        <authorList>
            <person name="Li R."/>
            <person name="Bekaert M."/>
        </authorList>
    </citation>
    <scope>NUCLEOTIDE SEQUENCE [LARGE SCALE GENOMIC DNA]</scope>
    <source>
        <strain evidence="3">wild</strain>
    </source>
</reference>
<dbReference type="Proteomes" id="UP000507470">
    <property type="component" value="Unassembled WGS sequence"/>
</dbReference>
<evidence type="ECO:0000313" key="3">
    <source>
        <dbReference type="Proteomes" id="UP000507470"/>
    </source>
</evidence>
<feature type="region of interest" description="Disordered" evidence="1">
    <location>
        <begin position="127"/>
        <end position="154"/>
    </location>
</feature>
<evidence type="ECO:0000256" key="1">
    <source>
        <dbReference type="SAM" id="MobiDB-lite"/>
    </source>
</evidence>
<accession>A0A6J8CMS4</accession>
<proteinExistence type="predicted"/>
<name>A0A6J8CMS4_MYTCO</name>
<gene>
    <name evidence="2" type="ORF">MCOR_32204</name>
</gene>
<feature type="compositionally biased region" description="Basic and acidic residues" evidence="1">
    <location>
        <begin position="136"/>
        <end position="154"/>
    </location>
</feature>
<evidence type="ECO:0000313" key="2">
    <source>
        <dbReference type="EMBL" id="CAC5397788.1"/>
    </source>
</evidence>
<protein>
    <submittedName>
        <fullName evidence="2">Uncharacterized protein</fullName>
    </submittedName>
</protein>
<sequence>MRHPTDTNRHSYVTTRNKFNKAKRNAQFNYKKRKGLELCNIAKREPRKFWSAVKPKNRSNCLVENDEMLNYFEKILGSNPPELCDEVLHLLNNTDFGDIKSCIKIQRSNVSEVEECIAVTLKHAPAQKNGPRYKKRPETNTRPADQRAENQHLE</sequence>
<keyword evidence="3" id="KW-1185">Reference proteome</keyword>
<dbReference type="EMBL" id="CACVKT020005773">
    <property type="protein sequence ID" value="CAC5397788.1"/>
    <property type="molecule type" value="Genomic_DNA"/>
</dbReference>